<accession>A0A4Y3QRN7</accession>
<dbReference type="Proteomes" id="UP000319525">
    <property type="component" value="Unassembled WGS sequence"/>
</dbReference>
<sequence length="127" mass="13598">MGLNPHRAVSAQLHGRAIGDDLLEVLRHLAGVEAHRDHRVGPDGLGRLDETLLRFVAALLQLLRETLQLAAEDRFQAGAELHPDVASAHGEAGHFAVHFDDLTAGDIVHGRDEHATSVAGDGLCREG</sequence>
<protein>
    <submittedName>
        <fullName evidence="1">Uncharacterized protein</fullName>
    </submittedName>
</protein>
<reference evidence="1 2" key="1">
    <citation type="submission" date="2019-06" db="EMBL/GenBank/DDBJ databases">
        <title>Whole genome shotgun sequence of Microbacterium testaceum NBRC 12675.</title>
        <authorList>
            <person name="Hosoyama A."/>
            <person name="Uohara A."/>
            <person name="Ohji S."/>
            <person name="Ichikawa N."/>
        </authorList>
    </citation>
    <scope>NUCLEOTIDE SEQUENCE [LARGE SCALE GENOMIC DNA]</scope>
    <source>
        <strain evidence="1 2">NBRC 12675</strain>
    </source>
</reference>
<proteinExistence type="predicted"/>
<dbReference type="AlphaFoldDB" id="A0A4Y3QRN7"/>
<dbReference type="EMBL" id="BJML01000012">
    <property type="protein sequence ID" value="GEB47078.1"/>
    <property type="molecule type" value="Genomic_DNA"/>
</dbReference>
<comment type="caution">
    <text evidence="1">The sequence shown here is derived from an EMBL/GenBank/DDBJ whole genome shotgun (WGS) entry which is preliminary data.</text>
</comment>
<organism evidence="1 2">
    <name type="scientific">Microbacterium testaceum</name>
    <name type="common">Aureobacterium testaceum</name>
    <name type="synonym">Brevibacterium testaceum</name>
    <dbReference type="NCBI Taxonomy" id="2033"/>
    <lineage>
        <taxon>Bacteria</taxon>
        <taxon>Bacillati</taxon>
        <taxon>Actinomycetota</taxon>
        <taxon>Actinomycetes</taxon>
        <taxon>Micrococcales</taxon>
        <taxon>Microbacteriaceae</taxon>
        <taxon>Microbacterium</taxon>
    </lineage>
</organism>
<evidence type="ECO:0000313" key="2">
    <source>
        <dbReference type="Proteomes" id="UP000319525"/>
    </source>
</evidence>
<name>A0A4Y3QRN7_MICTE</name>
<evidence type="ECO:0000313" key="1">
    <source>
        <dbReference type="EMBL" id="GEB47078.1"/>
    </source>
</evidence>
<gene>
    <name evidence="1" type="ORF">MTE01_30230</name>
</gene>